<feature type="binding site" evidence="7 9">
    <location>
        <begin position="116"/>
        <end position="118"/>
    </location>
    <ligand>
        <name>NAD(+)</name>
        <dbReference type="ChEBI" id="CHEBI:57540"/>
    </ligand>
</feature>
<dbReference type="NCBIfam" id="TIGR01771">
    <property type="entry name" value="L-LDH-NAD"/>
    <property type="match status" value="1"/>
</dbReference>
<evidence type="ECO:0000256" key="3">
    <source>
        <dbReference type="ARBA" id="ARBA00012967"/>
    </source>
</evidence>
<feature type="active site" description="Proton acceptor" evidence="7 8">
    <location>
        <position position="173"/>
    </location>
</feature>
<name>A0A1M4WWP1_9CLOT</name>
<dbReference type="EC" id="1.1.1.27" evidence="3 7"/>
<comment type="subcellular location">
    <subcellularLocation>
        <location evidence="7">Cytoplasm</location>
    </subcellularLocation>
</comment>
<feature type="binding site" evidence="7">
    <location>
        <position position="166"/>
    </location>
    <ligand>
        <name>beta-D-fructose 1,6-bisphosphate</name>
        <dbReference type="ChEBI" id="CHEBI:32966"/>
        <note>allosteric activator</note>
    </ligand>
</feature>
<keyword evidence="7" id="KW-0021">Allosteric enzyme</keyword>
<gene>
    <name evidence="7" type="primary">ldh</name>
    <name evidence="13" type="ORF">SAMN05443638_11453</name>
</gene>
<evidence type="ECO:0000259" key="12">
    <source>
        <dbReference type="Pfam" id="PF02866"/>
    </source>
</evidence>
<comment type="similarity">
    <text evidence="2 7">Belongs to the LDH/MDH superfamily. LDH family.</text>
</comment>
<feature type="binding site" evidence="7 9">
    <location>
        <position position="33"/>
    </location>
    <ligand>
        <name>NAD(+)</name>
        <dbReference type="ChEBI" id="CHEBI:57540"/>
    </ligand>
</feature>
<evidence type="ECO:0000256" key="9">
    <source>
        <dbReference type="PIRSR" id="PIRSR000102-3"/>
    </source>
</evidence>
<feature type="binding site" evidence="7">
    <location>
        <position position="12"/>
    </location>
    <ligand>
        <name>NAD(+)</name>
        <dbReference type="ChEBI" id="CHEBI:57540"/>
    </ligand>
</feature>
<dbReference type="AlphaFoldDB" id="A0A1M4WWP1"/>
<feature type="binding site" evidence="7">
    <location>
        <begin position="146"/>
        <end position="149"/>
    </location>
    <ligand>
        <name>substrate</name>
    </ligand>
</feature>
<evidence type="ECO:0000256" key="8">
    <source>
        <dbReference type="PIRSR" id="PIRSR000102-1"/>
    </source>
</evidence>
<dbReference type="InterPro" id="IPR015955">
    <property type="entry name" value="Lactate_DH/Glyco_Ohase_4_C"/>
</dbReference>
<reference evidence="13 14" key="1">
    <citation type="submission" date="2016-11" db="EMBL/GenBank/DDBJ databases">
        <authorList>
            <person name="Jaros S."/>
            <person name="Januszkiewicz K."/>
            <person name="Wedrychowicz H."/>
        </authorList>
    </citation>
    <scope>NUCLEOTIDE SEQUENCE [LARGE SCALE GENOMIC DNA]</scope>
    <source>
        <strain evidence="13 14">DSM 2631</strain>
    </source>
</reference>
<sequence length="314" mass="34025">MNKISIIGAGAVGATTAFSLLQKGLSSKLVINDINNDKAMGEVLDLMHGSSLLKPVEVTVGSIEDTKNSDIVIITAGAAQKPGETRLDLVDKNYKIFSGFVPKLAKLSPNAIFLVVANPVDVLTQITYKLSGLPAHRVIGSGTVLDTARLKSLLGKYVGVDGRNIHSYVIGEHGDSELVTWSSTRVSNIPIKECCEQLSLDWDKDIEDIIENDVKNSAYEVIAKKGATYYAIAVAVTRICEAIAGNEKSILTVSSHLEGQYGLDDVYIGVPSIVSEHGIEKILEIELKKEEKEKLEESVKILKEVYNDVSKNNK</sequence>
<dbReference type="EMBL" id="FQVM01000014">
    <property type="protein sequence ID" value="SHE85557.1"/>
    <property type="molecule type" value="Genomic_DNA"/>
</dbReference>
<dbReference type="InterPro" id="IPR022383">
    <property type="entry name" value="Lactate/malate_DH_C"/>
</dbReference>
<feature type="binding site" evidence="7">
    <location>
        <position position="228"/>
    </location>
    <ligand>
        <name>substrate</name>
    </ligand>
</feature>
<dbReference type="PANTHER" id="PTHR43128">
    <property type="entry name" value="L-2-HYDROXYCARBOXYLATE DEHYDROGENASE (NAD(P)(+))"/>
    <property type="match status" value="1"/>
</dbReference>
<organism evidence="13 14">
    <name type="scientific">Clostridium fallax</name>
    <dbReference type="NCBI Taxonomy" id="1533"/>
    <lineage>
        <taxon>Bacteria</taxon>
        <taxon>Bacillati</taxon>
        <taxon>Bacillota</taxon>
        <taxon>Clostridia</taxon>
        <taxon>Eubacteriales</taxon>
        <taxon>Clostridiaceae</taxon>
        <taxon>Clostridium</taxon>
    </lineage>
</organism>
<feature type="binding site" evidence="9">
    <location>
        <begin position="8"/>
        <end position="13"/>
    </location>
    <ligand>
        <name>NAD(+)</name>
        <dbReference type="ChEBI" id="CHEBI:57540"/>
    </ligand>
</feature>
<feature type="binding site" evidence="7">
    <location>
        <position position="141"/>
    </location>
    <ligand>
        <name>NAD(+)</name>
        <dbReference type="ChEBI" id="CHEBI:57540"/>
    </ligand>
</feature>
<dbReference type="InterPro" id="IPR018177">
    <property type="entry name" value="L-lactate_DH_AS"/>
</dbReference>
<dbReference type="GO" id="GO:0005737">
    <property type="term" value="C:cytoplasm"/>
    <property type="evidence" value="ECO:0007669"/>
    <property type="project" value="UniProtKB-SubCell"/>
</dbReference>
<dbReference type="UniPathway" id="UPA00554">
    <property type="reaction ID" value="UER00611"/>
</dbReference>
<evidence type="ECO:0000256" key="6">
    <source>
        <dbReference type="ARBA" id="ARBA00049258"/>
    </source>
</evidence>
<dbReference type="PROSITE" id="PS00064">
    <property type="entry name" value="L_LDH"/>
    <property type="match status" value="1"/>
</dbReference>
<dbReference type="InterPro" id="IPR036291">
    <property type="entry name" value="NAD(P)-bd_dom_sf"/>
</dbReference>
<dbReference type="NCBIfam" id="NF000824">
    <property type="entry name" value="PRK00066.1"/>
    <property type="match status" value="1"/>
</dbReference>
<dbReference type="Pfam" id="PF02866">
    <property type="entry name" value="Ldh_1_C"/>
    <property type="match status" value="1"/>
</dbReference>
<feature type="domain" description="Lactate/malate dehydrogenase C-terminal" evidence="12">
    <location>
        <begin position="143"/>
        <end position="310"/>
    </location>
</feature>
<keyword evidence="5 7" id="KW-0520">NAD</keyword>
<dbReference type="PIRSF" id="PIRSF000102">
    <property type="entry name" value="Lac_mal_DH"/>
    <property type="match status" value="1"/>
</dbReference>
<dbReference type="OrthoDB" id="9802969at2"/>
<dbReference type="Gene3D" id="3.90.110.10">
    <property type="entry name" value="Lactate dehydrogenase/glycoside hydrolase, family 4, C-terminal"/>
    <property type="match status" value="1"/>
</dbReference>
<comment type="catalytic activity">
    <reaction evidence="6 7">
        <text>(S)-lactate + NAD(+) = pyruvate + NADH + H(+)</text>
        <dbReference type="Rhea" id="RHEA:23444"/>
        <dbReference type="ChEBI" id="CHEBI:15361"/>
        <dbReference type="ChEBI" id="CHEBI:15378"/>
        <dbReference type="ChEBI" id="CHEBI:16651"/>
        <dbReference type="ChEBI" id="CHEBI:57540"/>
        <dbReference type="ChEBI" id="CHEBI:57945"/>
        <dbReference type="EC" id="1.1.1.27"/>
    </reaction>
</comment>
<accession>A0A1M4WWP1</accession>
<dbReference type="PANTHER" id="PTHR43128:SF16">
    <property type="entry name" value="L-LACTATE DEHYDROGENASE"/>
    <property type="match status" value="1"/>
</dbReference>
<feature type="coiled-coil region" evidence="10">
    <location>
        <begin position="285"/>
        <end position="312"/>
    </location>
</feature>
<dbReference type="GO" id="GO:0004459">
    <property type="term" value="F:L-lactate dehydrogenase (NAD+) activity"/>
    <property type="evidence" value="ECO:0007669"/>
    <property type="project" value="UniProtKB-UniRule"/>
</dbReference>
<keyword evidence="4 7" id="KW-0560">Oxidoreductase</keyword>
<protein>
    <recommendedName>
        <fullName evidence="3 7">L-lactate dehydrogenase</fullName>
        <shortName evidence="7">L-LDH</shortName>
        <ecNumber evidence="3 7">1.1.1.27</ecNumber>
    </recommendedName>
</protein>
<dbReference type="Proteomes" id="UP000184035">
    <property type="component" value="Unassembled WGS sequence"/>
</dbReference>
<evidence type="ECO:0000256" key="4">
    <source>
        <dbReference type="ARBA" id="ARBA00023002"/>
    </source>
</evidence>
<dbReference type="Gene3D" id="3.40.50.720">
    <property type="entry name" value="NAD(P)-binding Rossmann-like Domain"/>
    <property type="match status" value="1"/>
</dbReference>
<feature type="binding site" evidence="9">
    <location>
        <position position="93"/>
    </location>
    <ligand>
        <name>NAD(+)</name>
        <dbReference type="ChEBI" id="CHEBI:57540"/>
    </ligand>
</feature>
<evidence type="ECO:0000256" key="1">
    <source>
        <dbReference type="ARBA" id="ARBA00004843"/>
    </source>
</evidence>
<dbReference type="InterPro" id="IPR011304">
    <property type="entry name" value="L-lactate_DH"/>
</dbReference>
<dbReference type="PRINTS" id="PR00086">
    <property type="entry name" value="LLDHDRGNASE"/>
</dbReference>
<evidence type="ECO:0000256" key="10">
    <source>
        <dbReference type="SAM" id="Coils"/>
    </source>
</evidence>
<dbReference type="NCBIfam" id="NF004863">
    <property type="entry name" value="PRK06223.1"/>
    <property type="match status" value="1"/>
</dbReference>
<comment type="pathway">
    <text evidence="1 7">Fermentation; pyruvate fermentation to lactate; (S)-lactate from pyruvate: step 1/1.</text>
</comment>
<dbReference type="GO" id="GO:0006089">
    <property type="term" value="P:lactate metabolic process"/>
    <property type="evidence" value="ECO:0007669"/>
    <property type="project" value="TreeGrafter"/>
</dbReference>
<comment type="subunit">
    <text evidence="7">Homotetramer.</text>
</comment>
<keyword evidence="10" id="KW-0175">Coiled coil</keyword>
<dbReference type="FunFam" id="3.40.50.720:FF:000018">
    <property type="entry name" value="Malate dehydrogenase"/>
    <property type="match status" value="1"/>
</dbReference>
<comment type="function">
    <text evidence="7">Catalyzes the conversion of lactate to pyruvate.</text>
</comment>
<proteinExistence type="inferred from homology"/>
<dbReference type="STRING" id="1533.SAMN05443638_11453"/>
<keyword evidence="7" id="KW-0963">Cytoplasm</keyword>
<dbReference type="GO" id="GO:0006096">
    <property type="term" value="P:glycolytic process"/>
    <property type="evidence" value="ECO:0007669"/>
    <property type="project" value="UniProtKB-UniRule"/>
</dbReference>
<dbReference type="RefSeq" id="WP_072896191.1">
    <property type="nucleotide sequence ID" value="NZ_FQVM01000014.1"/>
</dbReference>
<dbReference type="InterPro" id="IPR001236">
    <property type="entry name" value="Lactate/malate_DH_N"/>
</dbReference>
<feature type="binding site" evidence="7">
    <location>
        <position position="86"/>
    </location>
    <ligand>
        <name>substrate</name>
    </ligand>
</feature>
<dbReference type="SUPFAM" id="SSF51735">
    <property type="entry name" value="NAD(P)-binding Rossmann-fold domains"/>
    <property type="match status" value="1"/>
</dbReference>
<dbReference type="HAMAP" id="MF_00488">
    <property type="entry name" value="Lactate_dehydrog"/>
    <property type="match status" value="1"/>
</dbReference>
<feature type="binding site" evidence="7">
    <location>
        <position position="80"/>
    </location>
    <ligand>
        <name>substrate</name>
    </ligand>
</feature>
<evidence type="ECO:0000313" key="13">
    <source>
        <dbReference type="EMBL" id="SHE85557.1"/>
    </source>
</evidence>
<evidence type="ECO:0000259" key="11">
    <source>
        <dbReference type="Pfam" id="PF00056"/>
    </source>
</evidence>
<dbReference type="Pfam" id="PF00056">
    <property type="entry name" value="Ldh_1_N"/>
    <property type="match status" value="1"/>
</dbReference>
<dbReference type="SUPFAM" id="SSF56327">
    <property type="entry name" value="LDH C-terminal domain-like"/>
    <property type="match status" value="1"/>
</dbReference>
<feature type="binding site" evidence="7">
    <location>
        <begin position="77"/>
        <end position="78"/>
    </location>
    <ligand>
        <name>NAD(+)</name>
        <dbReference type="ChEBI" id="CHEBI:57540"/>
    </ligand>
</feature>
<comment type="caution">
    <text evidence="7">Lacks conserved residue(s) required for the propagation of feature annotation.</text>
</comment>
<evidence type="ECO:0000313" key="14">
    <source>
        <dbReference type="Proteomes" id="UP000184035"/>
    </source>
</evidence>
<feature type="binding site" evidence="7">
    <location>
        <begin position="118"/>
        <end position="121"/>
    </location>
    <ligand>
        <name>substrate</name>
    </ligand>
</feature>
<dbReference type="CDD" id="cd05292">
    <property type="entry name" value="LDH_2"/>
    <property type="match status" value="1"/>
</dbReference>
<evidence type="ECO:0000256" key="5">
    <source>
        <dbReference type="ARBA" id="ARBA00023027"/>
    </source>
</evidence>
<comment type="activity regulation">
    <text evidence="7">Allosterically activated by fructose 1,6-bisphosphate (FBP).</text>
</comment>
<feature type="binding site" evidence="7">
    <location>
        <position position="151"/>
    </location>
    <ligand>
        <name>beta-D-fructose 1,6-bisphosphate</name>
        <dbReference type="ChEBI" id="CHEBI:32966"/>
        <note>allosteric activator</note>
    </ligand>
</feature>
<keyword evidence="14" id="KW-1185">Reference proteome</keyword>
<dbReference type="InterPro" id="IPR001557">
    <property type="entry name" value="L-lactate/malate_DH"/>
</dbReference>
<feature type="modified residue" description="Phosphotyrosine" evidence="7">
    <location>
        <position position="219"/>
    </location>
</feature>
<feature type="domain" description="Lactate/malate dehydrogenase N-terminal" evidence="11">
    <location>
        <begin position="3"/>
        <end position="140"/>
    </location>
</feature>
<feature type="binding site" evidence="7">
    <location>
        <position position="38"/>
    </location>
    <ligand>
        <name>NAD(+)</name>
        <dbReference type="ChEBI" id="CHEBI:57540"/>
    </ligand>
</feature>
<keyword evidence="7" id="KW-0597">Phosphoprotein</keyword>
<evidence type="ECO:0000256" key="7">
    <source>
        <dbReference type="HAMAP-Rule" id="MF_00488"/>
    </source>
</evidence>
<evidence type="ECO:0000256" key="2">
    <source>
        <dbReference type="ARBA" id="ARBA00006054"/>
    </source>
</evidence>